<name>A0AAN7BNR3_9PEZI</name>
<feature type="region of interest" description="Disordered" evidence="1">
    <location>
        <begin position="24"/>
        <end position="109"/>
    </location>
</feature>
<evidence type="ECO:0000313" key="3">
    <source>
        <dbReference type="Proteomes" id="UP001301958"/>
    </source>
</evidence>
<dbReference type="EMBL" id="MU865344">
    <property type="protein sequence ID" value="KAK4226675.1"/>
    <property type="molecule type" value="Genomic_DNA"/>
</dbReference>
<reference evidence="2" key="2">
    <citation type="submission" date="2023-05" db="EMBL/GenBank/DDBJ databases">
        <authorList>
            <consortium name="Lawrence Berkeley National Laboratory"/>
            <person name="Steindorff A."/>
            <person name="Hensen N."/>
            <person name="Bonometti L."/>
            <person name="Westerberg I."/>
            <person name="Brannstrom I.O."/>
            <person name="Guillou S."/>
            <person name="Cros-Aarteil S."/>
            <person name="Calhoun S."/>
            <person name="Haridas S."/>
            <person name="Kuo A."/>
            <person name="Mondo S."/>
            <person name="Pangilinan J."/>
            <person name="Riley R."/>
            <person name="Labutti K."/>
            <person name="Andreopoulos B."/>
            <person name="Lipzen A."/>
            <person name="Chen C."/>
            <person name="Yanf M."/>
            <person name="Daum C."/>
            <person name="Ng V."/>
            <person name="Clum A."/>
            <person name="Ohm R."/>
            <person name="Martin F."/>
            <person name="Silar P."/>
            <person name="Natvig D."/>
            <person name="Lalanne C."/>
            <person name="Gautier V."/>
            <person name="Ament-Velasquez S.L."/>
            <person name="Kruys A."/>
            <person name="Hutchinson M.I."/>
            <person name="Powell A.J."/>
            <person name="Barry K."/>
            <person name="Miller A.N."/>
            <person name="Grigoriev I.V."/>
            <person name="Debuchy R."/>
            <person name="Gladieux P."/>
            <person name="Thoren M.H."/>
            <person name="Johannesson H."/>
        </authorList>
    </citation>
    <scope>NUCLEOTIDE SEQUENCE</scope>
    <source>
        <strain evidence="2">CBS 990.96</strain>
    </source>
</reference>
<evidence type="ECO:0000313" key="2">
    <source>
        <dbReference type="EMBL" id="KAK4226675.1"/>
    </source>
</evidence>
<dbReference type="AlphaFoldDB" id="A0AAN7BNR3"/>
<evidence type="ECO:0000256" key="1">
    <source>
        <dbReference type="SAM" id="MobiDB-lite"/>
    </source>
</evidence>
<accession>A0AAN7BNR3</accession>
<comment type="caution">
    <text evidence="2">The sequence shown here is derived from an EMBL/GenBank/DDBJ whole genome shotgun (WGS) entry which is preliminary data.</text>
</comment>
<protein>
    <submittedName>
        <fullName evidence="2">Uncharacterized protein</fullName>
    </submittedName>
</protein>
<reference evidence="2" key="1">
    <citation type="journal article" date="2023" name="Mol. Phylogenet. Evol.">
        <title>Genome-scale phylogeny and comparative genomics of the fungal order Sordariales.</title>
        <authorList>
            <person name="Hensen N."/>
            <person name="Bonometti L."/>
            <person name="Westerberg I."/>
            <person name="Brannstrom I.O."/>
            <person name="Guillou S."/>
            <person name="Cros-Aarteil S."/>
            <person name="Calhoun S."/>
            <person name="Haridas S."/>
            <person name="Kuo A."/>
            <person name="Mondo S."/>
            <person name="Pangilinan J."/>
            <person name="Riley R."/>
            <person name="LaButti K."/>
            <person name="Andreopoulos B."/>
            <person name="Lipzen A."/>
            <person name="Chen C."/>
            <person name="Yan M."/>
            <person name="Daum C."/>
            <person name="Ng V."/>
            <person name="Clum A."/>
            <person name="Steindorff A."/>
            <person name="Ohm R.A."/>
            <person name="Martin F."/>
            <person name="Silar P."/>
            <person name="Natvig D.O."/>
            <person name="Lalanne C."/>
            <person name="Gautier V."/>
            <person name="Ament-Velasquez S.L."/>
            <person name="Kruys A."/>
            <person name="Hutchinson M.I."/>
            <person name="Powell A.J."/>
            <person name="Barry K."/>
            <person name="Miller A.N."/>
            <person name="Grigoriev I.V."/>
            <person name="Debuchy R."/>
            <person name="Gladieux P."/>
            <person name="Hiltunen Thoren M."/>
            <person name="Johannesson H."/>
        </authorList>
    </citation>
    <scope>NUCLEOTIDE SEQUENCE</scope>
    <source>
        <strain evidence="2">CBS 990.96</strain>
    </source>
</reference>
<sequence length="243" mass="25391">MAGMMIAAGELDRLTFLADDVAKSRQGGRSGFMSPFSAVAEDKTPPNTPTSNVGEGGAGSPASSGVCTPLGRFVPFPPSNTPAMSSGGSSSQTSPLKPNPSKGAGPSRLSEVHTFENTKSLDERLGALQLESFHEFAESGGEEAERHFLSGTSTPKHQPGAHYFLGSDLGSAGVTSEVKLKGHEKCEDGDVGYYGDLSGRTPEDKEGKEDEWSQDGEPGDSEIFCPRSGGTGRKVSFVRSETV</sequence>
<feature type="region of interest" description="Disordered" evidence="1">
    <location>
        <begin position="186"/>
        <end position="243"/>
    </location>
</feature>
<proteinExistence type="predicted"/>
<feature type="region of interest" description="Disordered" evidence="1">
    <location>
        <begin position="141"/>
        <end position="161"/>
    </location>
</feature>
<feature type="compositionally biased region" description="Basic and acidic residues" evidence="1">
    <location>
        <begin position="201"/>
        <end position="211"/>
    </location>
</feature>
<organism evidence="2 3">
    <name type="scientific">Podospora fimiseda</name>
    <dbReference type="NCBI Taxonomy" id="252190"/>
    <lineage>
        <taxon>Eukaryota</taxon>
        <taxon>Fungi</taxon>
        <taxon>Dikarya</taxon>
        <taxon>Ascomycota</taxon>
        <taxon>Pezizomycotina</taxon>
        <taxon>Sordariomycetes</taxon>
        <taxon>Sordariomycetidae</taxon>
        <taxon>Sordariales</taxon>
        <taxon>Podosporaceae</taxon>
        <taxon>Podospora</taxon>
    </lineage>
</organism>
<keyword evidence="3" id="KW-1185">Reference proteome</keyword>
<gene>
    <name evidence="2" type="ORF">QBC38DRAFT_220848</name>
</gene>
<dbReference type="Proteomes" id="UP001301958">
    <property type="component" value="Unassembled WGS sequence"/>
</dbReference>